<dbReference type="Pfam" id="PF11213">
    <property type="entry name" value="DUF3006"/>
    <property type="match status" value="1"/>
</dbReference>
<protein>
    <recommendedName>
        <fullName evidence="3">DUF3006 domain-containing protein</fullName>
    </recommendedName>
</protein>
<dbReference type="OrthoDB" id="2452890at2"/>
<dbReference type="EMBL" id="JWIR02000089">
    <property type="protein sequence ID" value="KKB34159.1"/>
    <property type="molecule type" value="Genomic_DNA"/>
</dbReference>
<gene>
    <name evidence="1" type="ORF">QY95_04045</name>
</gene>
<comment type="caution">
    <text evidence="1">The sequence shown here is derived from an EMBL/GenBank/DDBJ whole genome shotgun (WGS) entry which is preliminary data.</text>
</comment>
<reference evidence="1" key="1">
    <citation type="submission" date="2015-02" db="EMBL/GenBank/DDBJ databases">
        <title>Genome Assembly of Bacillaceae bacterium MTCC 8252.</title>
        <authorList>
            <person name="Verma A."/>
            <person name="Khatri I."/>
            <person name="Mual P."/>
            <person name="Subramanian S."/>
            <person name="Krishnamurthi S."/>
        </authorList>
    </citation>
    <scope>NUCLEOTIDE SEQUENCE [LARGE SCALE GENOMIC DNA]</scope>
    <source>
        <strain evidence="1">MTCC 8252</strain>
    </source>
</reference>
<proteinExistence type="predicted"/>
<organism evidence="1 2">
    <name type="scientific">Bacillus thermotolerans</name>
    <name type="common">Quasibacillus thermotolerans</name>
    <dbReference type="NCBI Taxonomy" id="1221996"/>
    <lineage>
        <taxon>Bacteria</taxon>
        <taxon>Bacillati</taxon>
        <taxon>Bacillota</taxon>
        <taxon>Bacilli</taxon>
        <taxon>Bacillales</taxon>
        <taxon>Bacillaceae</taxon>
        <taxon>Bacillus</taxon>
    </lineage>
</organism>
<evidence type="ECO:0000313" key="2">
    <source>
        <dbReference type="Proteomes" id="UP000031563"/>
    </source>
</evidence>
<keyword evidence="2" id="KW-1185">Reference proteome</keyword>
<accession>A0A0F5HL96</accession>
<name>A0A0F5HL96_BACTR</name>
<evidence type="ECO:0008006" key="3">
    <source>
        <dbReference type="Google" id="ProtNLM"/>
    </source>
</evidence>
<dbReference type="Proteomes" id="UP000031563">
    <property type="component" value="Unassembled WGS sequence"/>
</dbReference>
<dbReference type="InterPro" id="IPR021377">
    <property type="entry name" value="DUF3006"/>
</dbReference>
<dbReference type="AlphaFoldDB" id="A0A0F5HL96"/>
<sequence>MNSNKYTLDRYEDNVGVLLLKGDESQELLVDRDKLAGAKEGDIVLIETDGDDEILKVTVLEEETKVTKEKVEGLLKRLKDIT</sequence>
<dbReference type="RefSeq" id="WP_040048103.1">
    <property type="nucleotide sequence ID" value="NZ_JWIR02000089.1"/>
</dbReference>
<evidence type="ECO:0000313" key="1">
    <source>
        <dbReference type="EMBL" id="KKB34159.1"/>
    </source>
</evidence>